<dbReference type="InterPro" id="IPR036471">
    <property type="entry name" value="Colicin_D_sf"/>
</dbReference>
<dbReference type="SUPFAM" id="SSF101125">
    <property type="entry name" value="Colicin D immunity protein"/>
    <property type="match status" value="1"/>
</dbReference>
<dbReference type="EMBL" id="CP074347">
    <property type="protein sequence ID" value="USV02792.1"/>
    <property type="molecule type" value="Genomic_DNA"/>
</dbReference>
<proteinExistence type="predicted"/>
<sequence length="39" mass="4529">MWGILADCYNPVSDRSESELDRVELKKEVVAVLNKFNFI</sequence>
<organism evidence="1 2">
    <name type="scientific">Serratia entomophila</name>
    <dbReference type="NCBI Taxonomy" id="42906"/>
    <lineage>
        <taxon>Bacteria</taxon>
        <taxon>Pseudomonadati</taxon>
        <taxon>Pseudomonadota</taxon>
        <taxon>Gammaproteobacteria</taxon>
        <taxon>Enterobacterales</taxon>
        <taxon>Yersiniaceae</taxon>
        <taxon>Serratia</taxon>
    </lineage>
</organism>
<reference evidence="1" key="1">
    <citation type="journal article" date="2022" name="BMC Genomics">
        <title>Genome sequence of the entomopathogenic Serratia entomophila isolate 626 and characterisation of the species specific itaconate degradation pathway.</title>
        <authorList>
            <person name="Vaughan A.L."/>
            <person name="Altermann E."/>
            <person name="Glare T.R."/>
            <person name="Hurst M.R.H."/>
        </authorList>
    </citation>
    <scope>NUCLEOTIDE SEQUENCE</scope>
    <source>
        <strain evidence="1">626</strain>
    </source>
</reference>
<accession>A0ABY5CZU0</accession>
<keyword evidence="2" id="KW-1185">Reference proteome</keyword>
<gene>
    <name evidence="1" type="ORF">KFQ06_09930</name>
</gene>
<evidence type="ECO:0000313" key="2">
    <source>
        <dbReference type="Proteomes" id="UP001056873"/>
    </source>
</evidence>
<dbReference type="Gene3D" id="1.20.120.650">
    <property type="entry name" value="Colicin D"/>
    <property type="match status" value="1"/>
</dbReference>
<dbReference type="Proteomes" id="UP001056873">
    <property type="component" value="Chromosome"/>
</dbReference>
<protein>
    <submittedName>
        <fullName evidence="1">Uncharacterized protein</fullName>
    </submittedName>
</protein>
<name>A0ABY5CZU0_9GAMM</name>
<evidence type="ECO:0000313" key="1">
    <source>
        <dbReference type="EMBL" id="USV02792.1"/>
    </source>
</evidence>